<accession>A0A7X6L548</accession>
<keyword evidence="1" id="KW-1133">Transmembrane helix</keyword>
<dbReference type="RefSeq" id="WP_062969518.1">
    <property type="nucleotide sequence ID" value="NZ_JAAXOS010000007.1"/>
</dbReference>
<dbReference type="EMBL" id="JAAXOS010000007">
    <property type="protein sequence ID" value="NKY27859.1"/>
    <property type="molecule type" value="Genomic_DNA"/>
</dbReference>
<keyword evidence="1" id="KW-0812">Transmembrane</keyword>
<gene>
    <name evidence="2" type="ORF">HGB38_16740</name>
</gene>
<protein>
    <recommendedName>
        <fullName evidence="4">DoxX family protein</fullName>
    </recommendedName>
</protein>
<dbReference type="PANTHER" id="PTHR36974:SF1">
    <property type="entry name" value="DOXX FAMILY MEMBRANE PROTEIN"/>
    <property type="match status" value="1"/>
</dbReference>
<evidence type="ECO:0000313" key="2">
    <source>
        <dbReference type="EMBL" id="NKY27859.1"/>
    </source>
</evidence>
<evidence type="ECO:0000313" key="3">
    <source>
        <dbReference type="Proteomes" id="UP000540698"/>
    </source>
</evidence>
<keyword evidence="1" id="KW-0472">Membrane</keyword>
<dbReference type="Proteomes" id="UP000540698">
    <property type="component" value="Unassembled WGS sequence"/>
</dbReference>
<comment type="caution">
    <text evidence="2">The sequence shown here is derived from an EMBL/GenBank/DDBJ whole genome shotgun (WGS) entry which is preliminary data.</text>
</comment>
<sequence>MAPLVVLVAVTALARLVGRLIGNGWLDSWAHATALGLAAMLVLTASAHFLQPRRDALIAMVPPRLPNAPALVTLTGVLESAAAVGVLIPATADLAAACLIALLLALFPANIRAARAELGIKTMPLPLRGLVQVLFIAACVVVIIG</sequence>
<evidence type="ECO:0008006" key="4">
    <source>
        <dbReference type="Google" id="ProtNLM"/>
    </source>
</evidence>
<name>A0A7X6L548_9NOCA</name>
<dbReference type="AlphaFoldDB" id="A0A7X6L548"/>
<keyword evidence="3" id="KW-1185">Reference proteome</keyword>
<proteinExistence type="predicted"/>
<dbReference type="PANTHER" id="PTHR36974">
    <property type="entry name" value="MEMBRANE PROTEIN-RELATED"/>
    <property type="match status" value="1"/>
</dbReference>
<reference evidence="2 3" key="1">
    <citation type="submission" date="2020-04" db="EMBL/GenBank/DDBJ databases">
        <title>MicrobeNet Type strains.</title>
        <authorList>
            <person name="Nicholson A.C."/>
        </authorList>
    </citation>
    <scope>NUCLEOTIDE SEQUENCE [LARGE SCALE GENOMIC DNA]</scope>
    <source>
        <strain evidence="2 3">DSM 44956</strain>
    </source>
</reference>
<feature type="transmembrane region" description="Helical" evidence="1">
    <location>
        <begin position="29"/>
        <end position="50"/>
    </location>
</feature>
<feature type="transmembrane region" description="Helical" evidence="1">
    <location>
        <begin position="125"/>
        <end position="144"/>
    </location>
</feature>
<organism evidence="2 3">
    <name type="scientific">Nocardia gamkensis</name>
    <dbReference type="NCBI Taxonomy" id="352869"/>
    <lineage>
        <taxon>Bacteria</taxon>
        <taxon>Bacillati</taxon>
        <taxon>Actinomycetota</taxon>
        <taxon>Actinomycetes</taxon>
        <taxon>Mycobacteriales</taxon>
        <taxon>Nocardiaceae</taxon>
        <taxon>Nocardia</taxon>
    </lineage>
</organism>
<evidence type="ECO:0000256" key="1">
    <source>
        <dbReference type="SAM" id="Phobius"/>
    </source>
</evidence>